<protein>
    <submittedName>
        <fullName evidence="3">Uncharacterized protein</fullName>
    </submittedName>
</protein>
<evidence type="ECO:0000313" key="3">
    <source>
        <dbReference type="EMBL" id="PJB16691.1"/>
    </source>
</evidence>
<dbReference type="EMBL" id="PFUO01000093">
    <property type="protein sequence ID" value="PJB16691.1"/>
    <property type="molecule type" value="Genomic_DNA"/>
</dbReference>
<name>A0A2M8AH63_9BACT</name>
<proteinExistence type="predicted"/>
<organism evidence="3 4">
    <name type="scientific">Candidatus Falkowbacteria bacterium CG_4_9_14_3_um_filter_38_19</name>
    <dbReference type="NCBI Taxonomy" id="1974559"/>
    <lineage>
        <taxon>Bacteria</taxon>
        <taxon>Candidatus Falkowiibacteriota</taxon>
    </lineage>
</organism>
<evidence type="ECO:0000256" key="1">
    <source>
        <dbReference type="SAM" id="MobiDB-lite"/>
    </source>
</evidence>
<evidence type="ECO:0000313" key="4">
    <source>
        <dbReference type="Proteomes" id="UP000230611"/>
    </source>
</evidence>
<sequence>MDEEIKKILEENLKLTQEIHQMTKKIKNYINFQKVMSLIYILLIVVPIILGIIYLPPLLSNLLEQYRGLLGGADASGVIENPLSGLLQGSPAGLDLNKVDPNSLPPQFRSLLKK</sequence>
<feature type="region of interest" description="Disordered" evidence="1">
    <location>
        <begin position="92"/>
        <end position="114"/>
    </location>
</feature>
<dbReference type="Proteomes" id="UP000230611">
    <property type="component" value="Unassembled WGS sequence"/>
</dbReference>
<comment type="caution">
    <text evidence="3">The sequence shown here is derived from an EMBL/GenBank/DDBJ whole genome shotgun (WGS) entry which is preliminary data.</text>
</comment>
<gene>
    <name evidence="3" type="ORF">CO116_01940</name>
</gene>
<keyword evidence="2" id="KW-0812">Transmembrane</keyword>
<keyword evidence="2" id="KW-0472">Membrane</keyword>
<keyword evidence="2" id="KW-1133">Transmembrane helix</keyword>
<feature type="transmembrane region" description="Helical" evidence="2">
    <location>
        <begin position="35"/>
        <end position="55"/>
    </location>
</feature>
<accession>A0A2M8AH63</accession>
<dbReference type="AlphaFoldDB" id="A0A2M8AH63"/>
<evidence type="ECO:0000256" key="2">
    <source>
        <dbReference type="SAM" id="Phobius"/>
    </source>
</evidence>
<reference evidence="4" key="1">
    <citation type="submission" date="2017-09" db="EMBL/GenBank/DDBJ databases">
        <title>Depth-based differentiation of microbial function through sediment-hosted aquifers and enrichment of novel symbionts in the deep terrestrial subsurface.</title>
        <authorList>
            <person name="Probst A.J."/>
            <person name="Ladd B."/>
            <person name="Jarett J.K."/>
            <person name="Geller-Mcgrath D.E."/>
            <person name="Sieber C.M.K."/>
            <person name="Emerson J.B."/>
            <person name="Anantharaman K."/>
            <person name="Thomas B.C."/>
            <person name="Malmstrom R."/>
            <person name="Stieglmeier M."/>
            <person name="Klingl A."/>
            <person name="Woyke T."/>
            <person name="Ryan C.M."/>
            <person name="Banfield J.F."/>
        </authorList>
    </citation>
    <scope>NUCLEOTIDE SEQUENCE [LARGE SCALE GENOMIC DNA]</scope>
</reference>